<evidence type="ECO:0000313" key="3">
    <source>
        <dbReference type="Proteomes" id="UP000310200"/>
    </source>
</evidence>
<feature type="compositionally biased region" description="Basic and acidic residues" evidence="1">
    <location>
        <begin position="149"/>
        <end position="166"/>
    </location>
</feature>
<feature type="compositionally biased region" description="Basic and acidic residues" evidence="1">
    <location>
        <begin position="70"/>
        <end position="112"/>
    </location>
</feature>
<feature type="compositionally biased region" description="Basic residues" evidence="1">
    <location>
        <begin position="120"/>
        <end position="131"/>
    </location>
</feature>
<protein>
    <submittedName>
        <fullName evidence="2">Trans-acting T-cell-specific transcription factor GATA-3</fullName>
    </submittedName>
</protein>
<organism evidence="2 3">
    <name type="scientific">Temnothorax longispinosus</name>
    <dbReference type="NCBI Taxonomy" id="300112"/>
    <lineage>
        <taxon>Eukaryota</taxon>
        <taxon>Metazoa</taxon>
        <taxon>Ecdysozoa</taxon>
        <taxon>Arthropoda</taxon>
        <taxon>Hexapoda</taxon>
        <taxon>Insecta</taxon>
        <taxon>Pterygota</taxon>
        <taxon>Neoptera</taxon>
        <taxon>Endopterygota</taxon>
        <taxon>Hymenoptera</taxon>
        <taxon>Apocrita</taxon>
        <taxon>Aculeata</taxon>
        <taxon>Formicoidea</taxon>
        <taxon>Formicidae</taxon>
        <taxon>Myrmicinae</taxon>
        <taxon>Temnothorax</taxon>
    </lineage>
</organism>
<gene>
    <name evidence="2" type="ORF">DBV15_06693</name>
</gene>
<name>A0A4S2KZF9_9HYME</name>
<keyword evidence="3" id="KW-1185">Reference proteome</keyword>
<feature type="region of interest" description="Disordered" evidence="1">
    <location>
        <begin position="1"/>
        <end position="181"/>
    </location>
</feature>
<feature type="compositionally biased region" description="Basic residues" evidence="1">
    <location>
        <begin position="56"/>
        <end position="67"/>
    </location>
</feature>
<evidence type="ECO:0000256" key="1">
    <source>
        <dbReference type="SAM" id="MobiDB-lite"/>
    </source>
</evidence>
<feature type="compositionally biased region" description="Polar residues" evidence="1">
    <location>
        <begin position="1"/>
        <end position="10"/>
    </location>
</feature>
<feature type="compositionally biased region" description="Low complexity" evidence="1">
    <location>
        <begin position="31"/>
        <end position="55"/>
    </location>
</feature>
<accession>A0A4S2KZF9</accession>
<dbReference type="EMBL" id="QBLH01000455">
    <property type="protein sequence ID" value="TGZ55511.1"/>
    <property type="molecule type" value="Genomic_DNA"/>
</dbReference>
<proteinExistence type="predicted"/>
<dbReference type="Proteomes" id="UP000310200">
    <property type="component" value="Unassembled WGS sequence"/>
</dbReference>
<dbReference type="AlphaFoldDB" id="A0A4S2KZF9"/>
<reference evidence="2 3" key="1">
    <citation type="journal article" date="2019" name="Philos. Trans. R. Soc. Lond., B, Biol. Sci.">
        <title>Ant behaviour and brain gene expression of defending hosts depend on the ecological success of the intruding social parasite.</title>
        <authorList>
            <person name="Kaur R."/>
            <person name="Stoldt M."/>
            <person name="Jongepier E."/>
            <person name="Feldmeyer B."/>
            <person name="Menzel F."/>
            <person name="Bornberg-Bauer E."/>
            <person name="Foitzik S."/>
        </authorList>
    </citation>
    <scope>NUCLEOTIDE SEQUENCE [LARGE SCALE GENOMIC DNA]</scope>
    <source>
        <tissue evidence="2">Whole body</tissue>
    </source>
</reference>
<evidence type="ECO:0000313" key="2">
    <source>
        <dbReference type="EMBL" id="TGZ55511.1"/>
    </source>
</evidence>
<sequence>MDMSSESSARTWYETPRSLEPPSGGAGVAGVVGNDYRGYYPHAGPTAHHPAAAAHYAHKIPREKRFHGLTQREKENRFEERRARPMIEDIRMRREEEDKGEKKEKKTKKDETSVSFRVSSTRRGKSKTRGRKEKERTSGEGQDGGQMTDEMRETRGKAKGQKVREGPRKKHDRAGPDLEALEGDIPDSCRRAWIILDSLLARGPQKTAPLIRIKSAVRLYVETTRKKRGTSCDFWAALAGAHPCVGNFFFRRQKSAVSLGGRSVAFDFHRSRYDRVGKSPSLARARPEF</sequence>
<comment type="caution">
    <text evidence="2">The sequence shown here is derived from an EMBL/GenBank/DDBJ whole genome shotgun (WGS) entry which is preliminary data.</text>
</comment>